<accession>A0A223P059</accession>
<dbReference type="KEGG" id="muc:MuYL_3610"/>
<protein>
    <submittedName>
        <fullName evidence="1">Uncharacterized protein</fullName>
    </submittedName>
</protein>
<evidence type="ECO:0000313" key="1">
    <source>
        <dbReference type="EMBL" id="ASU35495.1"/>
    </source>
</evidence>
<proteinExistence type="predicted"/>
<reference evidence="1 2" key="1">
    <citation type="submission" date="2017-08" db="EMBL/GenBank/DDBJ databases">
        <title>Complete genome sequence of Mucilaginibacter sp. strain BJC16-A31.</title>
        <authorList>
            <consortium name="Henan University of Science and Technology"/>
            <person name="You X."/>
        </authorList>
    </citation>
    <scope>NUCLEOTIDE SEQUENCE [LARGE SCALE GENOMIC DNA]</scope>
    <source>
        <strain evidence="1 2">BJC16-A31</strain>
    </source>
</reference>
<dbReference type="Proteomes" id="UP000215002">
    <property type="component" value="Chromosome"/>
</dbReference>
<name>A0A223P059_9SPHI</name>
<dbReference type="AlphaFoldDB" id="A0A223P059"/>
<gene>
    <name evidence="1" type="ORF">MuYL_3610</name>
</gene>
<dbReference type="EMBL" id="CP022743">
    <property type="protein sequence ID" value="ASU35495.1"/>
    <property type="molecule type" value="Genomic_DNA"/>
</dbReference>
<evidence type="ECO:0000313" key="2">
    <source>
        <dbReference type="Proteomes" id="UP000215002"/>
    </source>
</evidence>
<keyword evidence="2" id="KW-1185">Reference proteome</keyword>
<sequence length="38" mass="4364">MCKISVYFVAGIFISDLKMGFNNKLNSIYILQHVSQIK</sequence>
<organism evidence="1 2">
    <name type="scientific">Mucilaginibacter xinganensis</name>
    <dbReference type="NCBI Taxonomy" id="1234841"/>
    <lineage>
        <taxon>Bacteria</taxon>
        <taxon>Pseudomonadati</taxon>
        <taxon>Bacteroidota</taxon>
        <taxon>Sphingobacteriia</taxon>
        <taxon>Sphingobacteriales</taxon>
        <taxon>Sphingobacteriaceae</taxon>
        <taxon>Mucilaginibacter</taxon>
    </lineage>
</organism>